<evidence type="ECO:0000313" key="4">
    <source>
        <dbReference type="Proteomes" id="UP000199440"/>
    </source>
</evidence>
<evidence type="ECO:0000259" key="2">
    <source>
        <dbReference type="Pfam" id="PF08028"/>
    </source>
</evidence>
<dbReference type="InterPro" id="IPR037069">
    <property type="entry name" value="AcylCoA_DH/ox_N_sf"/>
</dbReference>
<dbReference type="GO" id="GO:0050660">
    <property type="term" value="F:flavin adenine dinucleotide binding"/>
    <property type="evidence" value="ECO:0007669"/>
    <property type="project" value="InterPro"/>
</dbReference>
<dbReference type="Gene3D" id="2.40.110.10">
    <property type="entry name" value="Butyryl-CoA Dehydrogenase, subunit A, domain 2"/>
    <property type="match status" value="1"/>
</dbReference>
<dbReference type="InterPro" id="IPR013107">
    <property type="entry name" value="Acyl-CoA_DH_C"/>
</dbReference>
<dbReference type="STRING" id="192904.SAMN04488514_112100"/>
<reference evidence="3 4" key="1">
    <citation type="submission" date="2016-10" db="EMBL/GenBank/DDBJ databases">
        <authorList>
            <person name="de Groot N.N."/>
        </authorList>
    </citation>
    <scope>NUCLEOTIDE SEQUENCE [LARGE SCALE GENOMIC DNA]</scope>
    <source>
        <strain evidence="3 4">DSM 19886</strain>
    </source>
</reference>
<dbReference type="AlphaFoldDB" id="A0A1G9V3L0"/>
<dbReference type="RefSeq" id="WP_089893462.1">
    <property type="nucleotide sequence ID" value="NZ_FNGV01000012.1"/>
</dbReference>
<proteinExistence type="predicted"/>
<name>A0A1G9V3L0_9FLAO</name>
<accession>A0A1G9V3L0</accession>
<keyword evidence="4" id="KW-1185">Reference proteome</keyword>
<evidence type="ECO:0000256" key="1">
    <source>
        <dbReference type="ARBA" id="ARBA00023002"/>
    </source>
</evidence>
<keyword evidence="1" id="KW-0560">Oxidoreductase</keyword>
<protein>
    <submittedName>
        <fullName evidence="3">Acyl-CoA dehydrogenase, C-terminal domain</fullName>
    </submittedName>
</protein>
<sequence>MNQINDIRTVRERCLNQDLYSVETLQWIEQHNYWNLWVPKKYGGLESTLPEGLNTLKSLAKIDGSLGWTITLCSGANYFIGNLRPEVAQEIFVDEQGPVCFGGSGGAFGTAEKQGNNYKISGTWKYATGAPYLSHFTLNAKIMENGEPLLDENMDPLIRSFIVPRNQVTIYDDWDTMGMKATATRSFSVNNVVVDHKYSFLYNRFYLPQLVYKIHFSVFADLTLWVNYIGMAEHYLEEASHSLDECKLTTLTSIVNIANKQVDTYVQEIEQLLSEEKSFSEELIQQIHDTASRSVQEISKSIIAVFPLLGIRSCNENTVLNQIFRDYFTATQHHIFSQD</sequence>
<dbReference type="InterPro" id="IPR046373">
    <property type="entry name" value="Acyl-CoA_Oxase/DH_mid-dom_sf"/>
</dbReference>
<dbReference type="Gene3D" id="1.10.540.10">
    <property type="entry name" value="Acyl-CoA dehydrogenase/oxidase, N-terminal domain"/>
    <property type="match status" value="1"/>
</dbReference>
<dbReference type="OrthoDB" id="1170793at2"/>
<gene>
    <name evidence="3" type="ORF">SAMN04488514_112100</name>
</gene>
<dbReference type="GO" id="GO:0016627">
    <property type="term" value="F:oxidoreductase activity, acting on the CH-CH group of donors"/>
    <property type="evidence" value="ECO:0007669"/>
    <property type="project" value="InterPro"/>
</dbReference>
<evidence type="ECO:0000313" key="3">
    <source>
        <dbReference type="EMBL" id="SDM66792.1"/>
    </source>
</evidence>
<dbReference type="InterPro" id="IPR009100">
    <property type="entry name" value="AcylCoA_DH/oxidase_NM_dom_sf"/>
</dbReference>
<feature type="domain" description="Acyl-CoA dehydrogenase C-terminal" evidence="2">
    <location>
        <begin position="245"/>
        <end position="337"/>
    </location>
</feature>
<dbReference type="Proteomes" id="UP000199440">
    <property type="component" value="Unassembled WGS sequence"/>
</dbReference>
<organism evidence="3 4">
    <name type="scientific">Kriegella aquimaris</name>
    <dbReference type="NCBI Taxonomy" id="192904"/>
    <lineage>
        <taxon>Bacteria</taxon>
        <taxon>Pseudomonadati</taxon>
        <taxon>Bacteroidota</taxon>
        <taxon>Flavobacteriia</taxon>
        <taxon>Flavobacteriales</taxon>
        <taxon>Flavobacteriaceae</taxon>
        <taxon>Kriegella</taxon>
    </lineage>
</organism>
<dbReference type="SUPFAM" id="SSF56645">
    <property type="entry name" value="Acyl-CoA dehydrogenase NM domain-like"/>
    <property type="match status" value="1"/>
</dbReference>
<dbReference type="Pfam" id="PF08028">
    <property type="entry name" value="Acyl-CoA_dh_2"/>
    <property type="match status" value="1"/>
</dbReference>
<dbReference type="EMBL" id="FNGV01000012">
    <property type="protein sequence ID" value="SDM66792.1"/>
    <property type="molecule type" value="Genomic_DNA"/>
</dbReference>